<evidence type="ECO:0000313" key="2">
    <source>
        <dbReference type="Proteomes" id="UP001165101"/>
    </source>
</evidence>
<comment type="caution">
    <text evidence="1">The sequence shown here is derived from an EMBL/GenBank/DDBJ whole genome shotgun (WGS) entry which is preliminary data.</text>
</comment>
<evidence type="ECO:0000313" key="1">
    <source>
        <dbReference type="EMBL" id="GME91121.1"/>
    </source>
</evidence>
<gene>
    <name evidence="1" type="ORF">Cboi01_000216600</name>
</gene>
<organism evidence="1 2">
    <name type="scientific">Candida boidinii</name>
    <name type="common">Yeast</name>
    <dbReference type="NCBI Taxonomy" id="5477"/>
    <lineage>
        <taxon>Eukaryota</taxon>
        <taxon>Fungi</taxon>
        <taxon>Dikarya</taxon>
        <taxon>Ascomycota</taxon>
        <taxon>Saccharomycotina</taxon>
        <taxon>Pichiomycetes</taxon>
        <taxon>Pichiales</taxon>
        <taxon>Pichiaceae</taxon>
        <taxon>Ogataea</taxon>
        <taxon>Ogataea/Candida clade</taxon>
    </lineage>
</organism>
<keyword evidence="2" id="KW-1185">Reference proteome</keyword>
<dbReference type="Proteomes" id="UP001165101">
    <property type="component" value="Unassembled WGS sequence"/>
</dbReference>
<accession>A0ACB5TMR0</accession>
<dbReference type="EMBL" id="BSXV01000920">
    <property type="protein sequence ID" value="GME91121.1"/>
    <property type="molecule type" value="Genomic_DNA"/>
</dbReference>
<protein>
    <submittedName>
        <fullName evidence="1">Unnamed protein product</fullName>
    </submittedName>
</protein>
<sequence length="617" mass="69851">MALTATANEHVRMDIIHNLNLKNPKFFKQSFNRTNLFYEVVFKNKSHIEDMANMIRGKYRNRSGIIYCHSKNSCEQTSAKLESYGIKCDFYHAGMDPDSRLQTQIDWQTDKVQVICATIAFGMGIDKPDVRFVFHLTIPRTLEGYYQETGRAGRDGKHSDCIMYYSYKDARTLQNMIQRDRELDRVNREKHLNKLRQVVQYCENTTDCRRQQVLQYFNEEFNRADCKKQCDNCVKGGGEEGQEVDVTALTKDIANLVKSVQGSKVTVLQCQDAFRGSRTSRIVSLGLANNPFHGKGKDLDKLDIERIFFRLIHERVLQEFSVMNKAGFATNYIRLGPEANKVLLFNKRIMMTFSKKGERPASSGSSRPSSSSSVNDNLQEYAYVDHGNNNKNSNASIPVGFANAFTTATSVLKTINGDPFEDNYSEEMRTHINHCYKELIDLREKLMVNNMYVHASSIASNTVLRNLAESLPQTKEEFQRVKGLTQQQMGNFVYFRDALKAMKTYRVNSVKSSSGDVSTDKSPYFQGLNTSGEDQMILSTLRSSQSVTPSQTKSSKSAKRTTASQRSNSKFKGKGASWKRKTVSGSGGGRSTQSSSQRSRASKKNVSKPSTIRAMKM</sequence>
<reference evidence="1" key="1">
    <citation type="submission" date="2023-04" db="EMBL/GenBank/DDBJ databases">
        <title>Candida boidinii NBRC 1967.</title>
        <authorList>
            <person name="Ichikawa N."/>
            <person name="Sato H."/>
            <person name="Tonouchi N."/>
        </authorList>
    </citation>
    <scope>NUCLEOTIDE SEQUENCE</scope>
    <source>
        <strain evidence="1">NBRC 1967</strain>
    </source>
</reference>
<name>A0ACB5TMR0_CANBO</name>
<proteinExistence type="predicted"/>